<feature type="domain" description="DYW" evidence="3">
    <location>
        <begin position="680"/>
        <end position="759"/>
    </location>
</feature>
<accession>A0A6I9QIF3</accession>
<dbReference type="RefSeq" id="XP_010910135.2">
    <property type="nucleotide sequence ID" value="XM_010911833.3"/>
</dbReference>
<dbReference type="NCBIfam" id="TIGR00756">
    <property type="entry name" value="PPR"/>
    <property type="match status" value="2"/>
</dbReference>
<gene>
    <name evidence="5" type="primary">LOC105036093</name>
</gene>
<evidence type="ECO:0000256" key="1">
    <source>
        <dbReference type="ARBA" id="ARBA00022737"/>
    </source>
</evidence>
<keyword evidence="4" id="KW-1185">Reference proteome</keyword>
<keyword evidence="1" id="KW-0677">Repeat</keyword>
<proteinExistence type="predicted"/>
<protein>
    <submittedName>
        <fullName evidence="5">Pentatricopeptide repeat-containing protein At3g13880</fullName>
    </submittedName>
</protein>
<dbReference type="InterPro" id="IPR011990">
    <property type="entry name" value="TPR-like_helical_dom_sf"/>
</dbReference>
<dbReference type="FunFam" id="1.25.40.10:FF:000776">
    <property type="entry name" value="Pentatricopeptide repeat-containing protein At3g13880"/>
    <property type="match status" value="1"/>
</dbReference>
<organism evidence="4 5">
    <name type="scientific">Elaeis guineensis var. tenera</name>
    <name type="common">Oil palm</name>
    <dbReference type="NCBI Taxonomy" id="51953"/>
    <lineage>
        <taxon>Eukaryota</taxon>
        <taxon>Viridiplantae</taxon>
        <taxon>Streptophyta</taxon>
        <taxon>Embryophyta</taxon>
        <taxon>Tracheophyta</taxon>
        <taxon>Spermatophyta</taxon>
        <taxon>Magnoliopsida</taxon>
        <taxon>Liliopsida</taxon>
        <taxon>Arecaceae</taxon>
        <taxon>Arecoideae</taxon>
        <taxon>Cocoseae</taxon>
        <taxon>Elaeidinae</taxon>
        <taxon>Elaeis</taxon>
    </lineage>
</organism>
<dbReference type="PROSITE" id="PS51375">
    <property type="entry name" value="PPR"/>
    <property type="match status" value="3"/>
</dbReference>
<dbReference type="FunFam" id="1.25.40.10:FF:001495">
    <property type="entry name" value="Pentatricopeptide repeat-containing protein At3g13880"/>
    <property type="match status" value="1"/>
</dbReference>
<dbReference type="OrthoDB" id="1860728at2759"/>
<dbReference type="Pfam" id="PF13041">
    <property type="entry name" value="PPR_2"/>
    <property type="match status" value="1"/>
</dbReference>
<dbReference type="InParanoid" id="A0A6I9QIF3"/>
<feature type="repeat" description="PPR" evidence="2">
    <location>
        <begin position="451"/>
        <end position="485"/>
    </location>
</feature>
<dbReference type="GO" id="GO:0009451">
    <property type="term" value="P:RNA modification"/>
    <property type="evidence" value="ECO:0007669"/>
    <property type="project" value="InterPro"/>
</dbReference>
<dbReference type="InterPro" id="IPR046960">
    <property type="entry name" value="PPR_At4g14850-like_plant"/>
</dbReference>
<evidence type="ECO:0000259" key="3">
    <source>
        <dbReference type="Pfam" id="PF14432"/>
    </source>
</evidence>
<dbReference type="PANTHER" id="PTHR47926">
    <property type="entry name" value="PENTATRICOPEPTIDE REPEAT-CONTAINING PROTEIN"/>
    <property type="match status" value="1"/>
</dbReference>
<dbReference type="InterPro" id="IPR032867">
    <property type="entry name" value="DYW_dom"/>
</dbReference>
<dbReference type="InterPro" id="IPR002885">
    <property type="entry name" value="PPR_rpt"/>
</dbReference>
<dbReference type="AlphaFoldDB" id="A0A6I9QIF3"/>
<reference evidence="5" key="1">
    <citation type="submission" date="2025-08" db="UniProtKB">
        <authorList>
            <consortium name="RefSeq"/>
        </authorList>
    </citation>
    <scope>IDENTIFICATION</scope>
</reference>
<dbReference type="Pfam" id="PF01535">
    <property type="entry name" value="PPR"/>
    <property type="match status" value="6"/>
</dbReference>
<evidence type="ECO:0000313" key="5">
    <source>
        <dbReference type="RefSeq" id="XP_010910135.2"/>
    </source>
</evidence>
<name>A0A6I9QIF3_ELAGV</name>
<dbReference type="GO" id="GO:0008270">
    <property type="term" value="F:zinc ion binding"/>
    <property type="evidence" value="ECO:0007669"/>
    <property type="project" value="InterPro"/>
</dbReference>
<evidence type="ECO:0000313" key="4">
    <source>
        <dbReference type="Proteomes" id="UP000504607"/>
    </source>
</evidence>
<evidence type="ECO:0000256" key="2">
    <source>
        <dbReference type="PROSITE-ProRule" id="PRU00708"/>
    </source>
</evidence>
<sequence>MIRTSYRPGRILHNNLRNLYPKCDDLSTANQLFDKIPVRDVVTWNSLMEGYSEVAYVDKALDEVAKGRKVKIKLDQFSYASFLGACGDRGDVKKGRIVHGLVVVSGLAYRPFLTNSLIDMYSKCGRIDDVRLVFDHAQELNEVSWNSLLSAYVRVGWPEVATNILVWMHRSGVRLNTFALGSIVKACSGFNDSKEVRKMLHGCVVKVGLDLDIFVGSTMLDMYAKNGGLEEAIKVFECIPNTSVVVFNALIAGFSRLGTKQCNAIRSDALRLFSEMLRRRMRPSKFMFKCALEACNLIKAFRCGKQIHARIITNDLQDDEFIGSALITLYSNMGLIEDSFRCFHATPKQDIFTWTSMISACVLNEHFEQALSLFSELLGLGIKPDQFTISTVISACSDLGILRICEQIQCFTMKAGLDQFTVCGNSQINMYSELGDIDAAIRTFQNIESLDVVSWSAIISSHALLGCATNAIGLFEKMMECMVTPNDITFLAVLTACSHGGLVDEGFRYFESMRTEYGLAPNVKHFACLVDLLGRAGRLVDVENFILSSGFDNEPSIWHGLLRACQFHGDIERGIRVGEKLMVLEPFSATSYMLLYNMYLDAGKVSLAMKTRGLMRERGVNKEIGMSWIEIGASVHSFVAGNNSNPQINAIYAKLEVMLFNIKQRIRYTGVKILELEYKSEKWKDSLMNSHGELLAVALGMYCLPDSIPVRVMKNQRVCEDCHTTLKLISECERREIVLRDSVRFHHFSWGSCSCGNYW</sequence>
<dbReference type="KEGG" id="egu:105036093"/>
<feature type="repeat" description="PPR" evidence="2">
    <location>
        <begin position="141"/>
        <end position="175"/>
    </location>
</feature>
<dbReference type="GeneID" id="105036093"/>
<dbReference type="Pfam" id="PF14432">
    <property type="entry name" value="DYW_deaminase"/>
    <property type="match status" value="1"/>
</dbReference>
<dbReference type="PANTHER" id="PTHR47926:SF399">
    <property type="entry name" value="(WILD MALAYSIAN BANANA) HYPOTHETICAL PROTEIN"/>
    <property type="match status" value="1"/>
</dbReference>
<dbReference type="Gene3D" id="1.25.40.10">
    <property type="entry name" value="Tetratricopeptide repeat domain"/>
    <property type="match status" value="5"/>
</dbReference>
<feature type="repeat" description="PPR" evidence="2">
    <location>
        <begin position="350"/>
        <end position="384"/>
    </location>
</feature>
<dbReference type="FunFam" id="1.25.40.10:FF:000227">
    <property type="entry name" value="Pentatricopeptide repeat-containing protein At3g13880"/>
    <property type="match status" value="1"/>
</dbReference>
<dbReference type="Proteomes" id="UP000504607">
    <property type="component" value="Unplaced"/>
</dbReference>
<dbReference type="GO" id="GO:0003723">
    <property type="term" value="F:RNA binding"/>
    <property type="evidence" value="ECO:0007669"/>
    <property type="project" value="InterPro"/>
</dbReference>